<dbReference type="HOGENOM" id="CLU_068890_0_0_9"/>
<name>Q03X91_LEUMM</name>
<dbReference type="EMBL" id="CP000414">
    <property type="protein sequence ID" value="ABJ62181.1"/>
    <property type="molecule type" value="Genomic_DNA"/>
</dbReference>
<feature type="compositionally biased region" description="Low complexity" evidence="1">
    <location>
        <begin position="28"/>
        <end position="42"/>
    </location>
</feature>
<dbReference type="EnsemblBacteria" id="ABJ62181">
    <property type="protein sequence ID" value="ABJ62181"/>
    <property type="gene ID" value="LEUM_1081"/>
</dbReference>
<dbReference type="PANTHER" id="PTHR39201">
    <property type="entry name" value="EXPORTED PROTEIN-RELATED"/>
    <property type="match status" value="1"/>
</dbReference>
<dbReference type="SUPFAM" id="SSF52218">
    <property type="entry name" value="Flavoproteins"/>
    <property type="match status" value="1"/>
</dbReference>
<organism evidence="3 4">
    <name type="scientific">Leuconostoc mesenteroides subsp. mesenteroides (strain ATCC 8293 / DSM 20343 / BCRC 11652 / CCM 1803 / JCM 6124 / NCDO 523 / NBRC 100496 / NCIMB 8023 / NCTC 12954 / NRRL B-1118 / 37Y)</name>
    <dbReference type="NCBI Taxonomy" id="203120"/>
    <lineage>
        <taxon>Bacteria</taxon>
        <taxon>Bacillati</taxon>
        <taxon>Bacillota</taxon>
        <taxon>Bacilli</taxon>
        <taxon>Lactobacillales</taxon>
        <taxon>Lactobacillaceae</taxon>
        <taxon>Leuconostoc</taxon>
    </lineage>
</organism>
<dbReference type="GeneID" id="29576058"/>
<feature type="region of interest" description="Disordered" evidence="1">
    <location>
        <begin position="28"/>
        <end position="48"/>
    </location>
</feature>
<dbReference type="PANTHER" id="PTHR39201:SF1">
    <property type="entry name" value="FLAVODOXIN-LIKE DOMAIN-CONTAINING PROTEIN"/>
    <property type="match status" value="1"/>
</dbReference>
<dbReference type="GO" id="GO:0010181">
    <property type="term" value="F:FMN binding"/>
    <property type="evidence" value="ECO:0007669"/>
    <property type="project" value="InterPro"/>
</dbReference>
<dbReference type="AlphaFoldDB" id="Q03X91"/>
<keyword evidence="4" id="KW-1185">Reference proteome</keyword>
<evidence type="ECO:0000259" key="2">
    <source>
        <dbReference type="Pfam" id="PF12682"/>
    </source>
</evidence>
<gene>
    <name evidence="3" type="ordered locus">LEUM_1081</name>
</gene>
<sequence length="225" mass="24797">MKVRITIFGVVIIALVAAIFTFNSRNQRNQSTTTTSTQNRSSKPVKSANSGKTLVVYFSRREAASSIYKDKPLPIGNTKRIAGMIAKKTGGTEYEIIPAKSYPRDFKTTSEVAQRELDENARPKIKNPLPDVSGYNTVFVGAPVWWGDYPMVVHTFLDAVDLNGKNIVPFATSEGSGLGNFDSVLSSQYPNAKVLEGHFERGKDVADRRSSVESNVNRWLNGLGY</sequence>
<reference evidence="3 4" key="1">
    <citation type="journal article" date="2006" name="Proc. Natl. Acad. Sci. U.S.A.">
        <title>Comparative genomics of the lactic acid bacteria.</title>
        <authorList>
            <person name="Makarova K."/>
            <person name="Slesarev A."/>
            <person name="Wolf Y."/>
            <person name="Sorokin A."/>
            <person name="Mirkin B."/>
            <person name="Koonin E."/>
            <person name="Pavlov A."/>
            <person name="Pavlova N."/>
            <person name="Karamychev V."/>
            <person name="Polouchine N."/>
            <person name="Shakhova V."/>
            <person name="Grigoriev I."/>
            <person name="Lou Y."/>
            <person name="Rohksar D."/>
            <person name="Lucas S."/>
            <person name="Huang K."/>
            <person name="Goodstein D.M."/>
            <person name="Hawkins T."/>
            <person name="Plengvidhya V."/>
            <person name="Welker D."/>
            <person name="Hughes J."/>
            <person name="Goh Y."/>
            <person name="Benson A."/>
            <person name="Baldwin K."/>
            <person name="Lee J.H."/>
            <person name="Diaz-Muniz I."/>
            <person name="Dosti B."/>
            <person name="Smeianov V."/>
            <person name="Wechter W."/>
            <person name="Barabote R."/>
            <person name="Lorca G."/>
            <person name="Altermann E."/>
            <person name="Barrangou R."/>
            <person name="Ganesan B."/>
            <person name="Xie Y."/>
            <person name="Rawsthorne H."/>
            <person name="Tamir D."/>
            <person name="Parker C."/>
            <person name="Breidt F."/>
            <person name="Broadbent J."/>
            <person name="Hutkins R."/>
            <person name="O'Sullivan D."/>
            <person name="Steele J."/>
            <person name="Unlu G."/>
            <person name="Saier M."/>
            <person name="Klaenhammer T."/>
            <person name="Richardson P."/>
            <person name="Kozyavkin S."/>
            <person name="Weimer B."/>
            <person name="Mills D."/>
        </authorList>
    </citation>
    <scope>NUCLEOTIDE SEQUENCE [LARGE SCALE GENOMIC DNA]</scope>
    <source>
        <strain evidence="4">ATCC 8293 / DSM 20343 / BCRC 11652 / CCM 1803 / JCM 6124 / NCDO 523 / NBRC 100496 / NCIMB 8023 / NCTC 12954 / NRRL B-1118 / 37Y</strain>
    </source>
</reference>
<proteinExistence type="predicted"/>
<dbReference type="GO" id="GO:0016651">
    <property type="term" value="F:oxidoreductase activity, acting on NAD(P)H"/>
    <property type="evidence" value="ECO:0007669"/>
    <property type="project" value="UniProtKB-ARBA"/>
</dbReference>
<dbReference type="Gene3D" id="3.40.50.360">
    <property type="match status" value="1"/>
</dbReference>
<evidence type="ECO:0000313" key="4">
    <source>
        <dbReference type="Proteomes" id="UP000000362"/>
    </source>
</evidence>
<accession>Q03X91</accession>
<feature type="domain" description="Flavodoxin-like" evidence="2">
    <location>
        <begin position="76"/>
        <end position="203"/>
    </location>
</feature>
<dbReference type="KEGG" id="lme:LEUM_1081"/>
<dbReference type="RefSeq" id="WP_011679826.1">
    <property type="nucleotide sequence ID" value="NC_008531.1"/>
</dbReference>
<dbReference type="InterPro" id="IPR029039">
    <property type="entry name" value="Flavoprotein-like_sf"/>
</dbReference>
<protein>
    <submittedName>
        <fullName evidence="3">Flavodoxin</fullName>
    </submittedName>
</protein>
<dbReference type="Pfam" id="PF12682">
    <property type="entry name" value="Flavodoxin_4"/>
    <property type="match status" value="1"/>
</dbReference>
<dbReference type="InterPro" id="IPR008254">
    <property type="entry name" value="Flavodoxin/NO_synth"/>
</dbReference>
<evidence type="ECO:0000313" key="3">
    <source>
        <dbReference type="EMBL" id="ABJ62181.1"/>
    </source>
</evidence>
<dbReference type="eggNOG" id="COG0716">
    <property type="taxonomic scope" value="Bacteria"/>
</dbReference>
<dbReference type="Proteomes" id="UP000000362">
    <property type="component" value="Chromosome"/>
</dbReference>
<evidence type="ECO:0000256" key="1">
    <source>
        <dbReference type="SAM" id="MobiDB-lite"/>
    </source>
</evidence>